<sequence>MSSKTKRILDICNYEDNQPKKLDKEAENVNNCLEENDEFDVLAMPRESDYQEVNEDENNQDISRSPSDLSNETLYVDKENEPNKVYLRKPTKTNCTFGINIRKIDREKRMKGKAYLGYRRPANPTNAFHDTE</sequence>
<feature type="compositionally biased region" description="Polar residues" evidence="1">
    <location>
        <begin position="60"/>
        <end position="73"/>
    </location>
</feature>
<organism evidence="2 3">
    <name type="scientific">Ignelater luminosus</name>
    <name type="common">Cucubano</name>
    <name type="synonym">Pyrophorus luminosus</name>
    <dbReference type="NCBI Taxonomy" id="2038154"/>
    <lineage>
        <taxon>Eukaryota</taxon>
        <taxon>Metazoa</taxon>
        <taxon>Ecdysozoa</taxon>
        <taxon>Arthropoda</taxon>
        <taxon>Hexapoda</taxon>
        <taxon>Insecta</taxon>
        <taxon>Pterygota</taxon>
        <taxon>Neoptera</taxon>
        <taxon>Endopterygota</taxon>
        <taxon>Coleoptera</taxon>
        <taxon>Polyphaga</taxon>
        <taxon>Elateriformia</taxon>
        <taxon>Elateroidea</taxon>
        <taxon>Elateridae</taxon>
        <taxon>Agrypninae</taxon>
        <taxon>Pyrophorini</taxon>
        <taxon>Ignelater</taxon>
    </lineage>
</organism>
<keyword evidence="3" id="KW-1185">Reference proteome</keyword>
<protein>
    <submittedName>
        <fullName evidence="2">Uncharacterized protein</fullName>
    </submittedName>
</protein>
<dbReference type="AlphaFoldDB" id="A0A8K0CYU8"/>
<accession>A0A8K0CYU8</accession>
<feature type="region of interest" description="Disordered" evidence="1">
    <location>
        <begin position="45"/>
        <end position="76"/>
    </location>
</feature>
<feature type="region of interest" description="Disordered" evidence="1">
    <location>
        <begin position="110"/>
        <end position="132"/>
    </location>
</feature>
<feature type="compositionally biased region" description="Acidic residues" evidence="1">
    <location>
        <begin position="50"/>
        <end position="59"/>
    </location>
</feature>
<gene>
    <name evidence="2" type="ORF">ILUMI_09916</name>
</gene>
<reference evidence="2" key="1">
    <citation type="submission" date="2019-08" db="EMBL/GenBank/DDBJ databases">
        <title>The genome of the North American firefly Photinus pyralis.</title>
        <authorList>
            <consortium name="Photinus pyralis genome working group"/>
            <person name="Fallon T.R."/>
            <person name="Sander Lower S.E."/>
            <person name="Weng J.-K."/>
        </authorList>
    </citation>
    <scope>NUCLEOTIDE SEQUENCE</scope>
    <source>
        <strain evidence="2">TRF0915ILg1</strain>
        <tissue evidence="2">Whole body</tissue>
    </source>
</reference>
<proteinExistence type="predicted"/>
<dbReference type="OrthoDB" id="6810204at2759"/>
<dbReference type="EMBL" id="VTPC01005230">
    <property type="protein sequence ID" value="KAF2896258.1"/>
    <property type="molecule type" value="Genomic_DNA"/>
</dbReference>
<feature type="compositionally biased region" description="Polar residues" evidence="1">
    <location>
        <begin position="123"/>
        <end position="132"/>
    </location>
</feature>
<evidence type="ECO:0000313" key="3">
    <source>
        <dbReference type="Proteomes" id="UP000801492"/>
    </source>
</evidence>
<evidence type="ECO:0000256" key="1">
    <source>
        <dbReference type="SAM" id="MobiDB-lite"/>
    </source>
</evidence>
<dbReference type="Proteomes" id="UP000801492">
    <property type="component" value="Unassembled WGS sequence"/>
</dbReference>
<comment type="caution">
    <text evidence="2">The sequence shown here is derived from an EMBL/GenBank/DDBJ whole genome shotgun (WGS) entry which is preliminary data.</text>
</comment>
<evidence type="ECO:0000313" key="2">
    <source>
        <dbReference type="EMBL" id="KAF2896258.1"/>
    </source>
</evidence>
<name>A0A8K0CYU8_IGNLU</name>